<dbReference type="GO" id="GO:0045197">
    <property type="term" value="P:establishment or maintenance of epithelial cell apical/basal polarity"/>
    <property type="evidence" value="ECO:0007669"/>
    <property type="project" value="TreeGrafter"/>
</dbReference>
<dbReference type="InterPro" id="IPR036034">
    <property type="entry name" value="PDZ_sf"/>
</dbReference>
<feature type="domain" description="PDZ" evidence="1">
    <location>
        <begin position="207"/>
        <end position="284"/>
    </location>
</feature>
<dbReference type="GO" id="GO:0007155">
    <property type="term" value="P:cell adhesion"/>
    <property type="evidence" value="ECO:0007669"/>
    <property type="project" value="TreeGrafter"/>
</dbReference>
<dbReference type="GO" id="GO:0051660">
    <property type="term" value="P:establishment of centrosome localization"/>
    <property type="evidence" value="ECO:0007669"/>
    <property type="project" value="TreeGrafter"/>
</dbReference>
<keyword evidence="3" id="KW-1185">Reference proteome</keyword>
<gene>
    <name evidence="2" type="ORF">ACOC_LOCUS6513</name>
</gene>
<evidence type="ECO:0000313" key="4">
    <source>
        <dbReference type="WBParaSite" id="ACOC_0000651201-mRNA-1"/>
    </source>
</evidence>
<organism evidence="4">
    <name type="scientific">Angiostrongylus costaricensis</name>
    <name type="common">Nematode worm</name>
    <dbReference type="NCBI Taxonomy" id="334426"/>
    <lineage>
        <taxon>Eukaryota</taxon>
        <taxon>Metazoa</taxon>
        <taxon>Ecdysozoa</taxon>
        <taxon>Nematoda</taxon>
        <taxon>Chromadorea</taxon>
        <taxon>Rhabditida</taxon>
        <taxon>Rhabditina</taxon>
        <taxon>Rhabditomorpha</taxon>
        <taxon>Strongyloidea</taxon>
        <taxon>Metastrongylidae</taxon>
        <taxon>Angiostrongylus</taxon>
    </lineage>
</organism>
<dbReference type="PANTHER" id="PTHR16484">
    <property type="entry name" value="PARTITIONING DEFECTIVE 3 RELATED"/>
    <property type="match status" value="1"/>
</dbReference>
<dbReference type="InterPro" id="IPR052213">
    <property type="entry name" value="PAR3"/>
</dbReference>
<proteinExistence type="predicted"/>
<dbReference type="AlphaFoldDB" id="A0A158PHL2"/>
<reference evidence="2 3" key="2">
    <citation type="submission" date="2018-11" db="EMBL/GenBank/DDBJ databases">
        <authorList>
            <consortium name="Pathogen Informatics"/>
        </authorList>
    </citation>
    <scope>NUCLEOTIDE SEQUENCE [LARGE SCALE GENOMIC DNA]</scope>
    <source>
        <strain evidence="2 3">Costa Rica</strain>
    </source>
</reference>
<feature type="domain" description="PDZ" evidence="1">
    <location>
        <begin position="85"/>
        <end position="155"/>
    </location>
</feature>
<dbReference type="GO" id="GO:0030010">
    <property type="term" value="P:establishment of cell polarity"/>
    <property type="evidence" value="ECO:0007669"/>
    <property type="project" value="TreeGrafter"/>
</dbReference>
<accession>A0A158PHL2</accession>
<dbReference type="SUPFAM" id="SSF50156">
    <property type="entry name" value="PDZ domain-like"/>
    <property type="match status" value="2"/>
</dbReference>
<dbReference type="PROSITE" id="PS50106">
    <property type="entry name" value="PDZ"/>
    <property type="match status" value="2"/>
</dbReference>
<sequence>MNIMNIMLPFYSGLIVINRLVSKPLVGMDGRLKVGDNIVEIDSRPVYQVNDVLLGSHPSTSSLHSRPILSALQQANTQHIGHTKIVSLKKTSTGFGFTVTGRETAKGERLFYIGTVKPNGVALGHLRAGDRLLELNGEPTADLTQAEVVDRLKRADVGEIVSFLVSRVIEGDNEKKKLWFYPMFMFQVEPSTSSETSQSNSQMEELELVIPLNDTGSAGLGVSLKARVTVRSNGTRQDCGIFIKNVLHGGAAHKDGRLKVNDRIVGIEELRLDGETNATASEAVSRRLKAIGPTAKHVFLHCSTSHSQIFHCSVCSRDTTCRLDESDLANATGVFNREAPSRKSMSEKRGMGASIDPHHIKIFQDIKHQRETSVFLLFYNGYLKVRTVLALPESQVVLKQRSTSRDKDKQRRKSLGGYVVKSHFGVFNCYSSQRTDTKTEEHCCIVIMKIGESFLRFISDSIHFRWFLFPRCLQFCSSIHLCYYGYQSTIPIVFTLLGFDFSSGTFHGNPIPIGCPPYKAFVEYGPEYRPQRSPSGHVPDYYRMFNSWFAYSGEGVGGAPIIKIWSLLVRGRSFFV</sequence>
<dbReference type="Pfam" id="PF00595">
    <property type="entry name" value="PDZ"/>
    <property type="match status" value="2"/>
</dbReference>
<dbReference type="GO" id="GO:0005912">
    <property type="term" value="C:adherens junction"/>
    <property type="evidence" value="ECO:0007669"/>
    <property type="project" value="TreeGrafter"/>
</dbReference>
<dbReference type="SMART" id="SM00228">
    <property type="entry name" value="PDZ"/>
    <property type="match status" value="2"/>
</dbReference>
<dbReference type="Proteomes" id="UP000267027">
    <property type="component" value="Unassembled WGS sequence"/>
</dbReference>
<dbReference type="EMBL" id="UYYA01003952">
    <property type="protein sequence ID" value="VDM58098.1"/>
    <property type="molecule type" value="Genomic_DNA"/>
</dbReference>
<dbReference type="GO" id="GO:0043296">
    <property type="term" value="C:apical junction complex"/>
    <property type="evidence" value="ECO:0007669"/>
    <property type="project" value="TreeGrafter"/>
</dbReference>
<dbReference type="GO" id="GO:0008104">
    <property type="term" value="P:intracellular protein localization"/>
    <property type="evidence" value="ECO:0007669"/>
    <property type="project" value="TreeGrafter"/>
</dbReference>
<dbReference type="WBParaSite" id="ACOC_0000651201-mRNA-1">
    <property type="protein sequence ID" value="ACOC_0000651201-mRNA-1"/>
    <property type="gene ID" value="ACOC_0000651201"/>
</dbReference>
<name>A0A158PHL2_ANGCS</name>
<dbReference type="STRING" id="334426.A0A158PHL2"/>
<dbReference type="OrthoDB" id="6264899at2759"/>
<dbReference type="PANTHER" id="PTHR16484:SF17">
    <property type="entry name" value="BAZOOKA, ISOFORM B"/>
    <property type="match status" value="1"/>
</dbReference>
<evidence type="ECO:0000313" key="3">
    <source>
        <dbReference type="Proteomes" id="UP000267027"/>
    </source>
</evidence>
<reference evidence="4" key="1">
    <citation type="submission" date="2016-04" db="UniProtKB">
        <authorList>
            <consortium name="WormBaseParasite"/>
        </authorList>
    </citation>
    <scope>IDENTIFICATION</scope>
</reference>
<evidence type="ECO:0000259" key="1">
    <source>
        <dbReference type="PROSITE" id="PS50106"/>
    </source>
</evidence>
<protein>
    <submittedName>
        <fullName evidence="4">PDZ domain-containing protein</fullName>
    </submittedName>
</protein>
<dbReference type="Gene3D" id="2.30.42.10">
    <property type="match status" value="2"/>
</dbReference>
<dbReference type="GO" id="GO:0016324">
    <property type="term" value="C:apical plasma membrane"/>
    <property type="evidence" value="ECO:0007669"/>
    <property type="project" value="TreeGrafter"/>
</dbReference>
<dbReference type="GO" id="GO:0000226">
    <property type="term" value="P:microtubule cytoskeleton organization"/>
    <property type="evidence" value="ECO:0007669"/>
    <property type="project" value="TreeGrafter"/>
</dbReference>
<dbReference type="InterPro" id="IPR001478">
    <property type="entry name" value="PDZ"/>
</dbReference>
<dbReference type="GO" id="GO:0035091">
    <property type="term" value="F:phosphatidylinositol binding"/>
    <property type="evidence" value="ECO:0007669"/>
    <property type="project" value="TreeGrafter"/>
</dbReference>
<evidence type="ECO:0000313" key="2">
    <source>
        <dbReference type="EMBL" id="VDM58098.1"/>
    </source>
</evidence>
<dbReference type="GO" id="GO:0005938">
    <property type="term" value="C:cell cortex"/>
    <property type="evidence" value="ECO:0007669"/>
    <property type="project" value="TreeGrafter"/>
</dbReference>